<name>A0A5Q0QA85_9SPHI</name>
<dbReference type="PANTHER" id="PTHR11575:SF24">
    <property type="entry name" value="5'-NUCLEOTIDASE"/>
    <property type="match status" value="1"/>
</dbReference>
<dbReference type="Gene3D" id="3.90.780.10">
    <property type="entry name" value="5'-Nucleotidase, C-terminal domain"/>
    <property type="match status" value="1"/>
</dbReference>
<feature type="signal peptide" evidence="1">
    <location>
        <begin position="1"/>
        <end position="30"/>
    </location>
</feature>
<evidence type="ECO:0000256" key="1">
    <source>
        <dbReference type="SAM" id="SignalP"/>
    </source>
</evidence>
<organism evidence="3 4">
    <name type="scientific">Sphingobacterium zhuxiongii</name>
    <dbReference type="NCBI Taxonomy" id="2662364"/>
    <lineage>
        <taxon>Bacteria</taxon>
        <taxon>Pseudomonadati</taxon>
        <taxon>Bacteroidota</taxon>
        <taxon>Sphingobacteriia</taxon>
        <taxon>Sphingobacteriales</taxon>
        <taxon>Sphingobacteriaceae</taxon>
        <taxon>Sphingobacterium</taxon>
    </lineage>
</organism>
<reference evidence="3 4" key="1">
    <citation type="submission" date="2019-10" db="EMBL/GenBank/DDBJ databases">
        <authorList>
            <person name="Dong K."/>
        </authorList>
    </citation>
    <scope>NUCLEOTIDE SEQUENCE [LARGE SCALE GENOMIC DNA]</scope>
    <source>
        <strain evidence="4">dk4302</strain>
    </source>
</reference>
<proteinExistence type="predicted"/>
<dbReference type="InterPro" id="IPR008334">
    <property type="entry name" value="5'-Nucleotdase_C"/>
</dbReference>
<accession>A0A5Q0QA85</accession>
<dbReference type="Pfam" id="PF02872">
    <property type="entry name" value="5_nucleotid_C"/>
    <property type="match status" value="1"/>
</dbReference>
<dbReference type="PANTHER" id="PTHR11575">
    <property type="entry name" value="5'-NUCLEOTIDASE-RELATED"/>
    <property type="match status" value="1"/>
</dbReference>
<keyword evidence="4" id="KW-1185">Reference proteome</keyword>
<feature type="domain" description="5'-Nucleotidase C-terminal" evidence="2">
    <location>
        <begin position="68"/>
        <end position="209"/>
    </location>
</feature>
<evidence type="ECO:0000313" key="3">
    <source>
        <dbReference type="EMBL" id="QGA26059.1"/>
    </source>
</evidence>
<dbReference type="InterPro" id="IPR036907">
    <property type="entry name" value="5'-Nucleotdase_C_sf"/>
</dbReference>
<dbReference type="Proteomes" id="UP000326921">
    <property type="component" value="Chromosome"/>
</dbReference>
<dbReference type="SUPFAM" id="SSF55816">
    <property type="entry name" value="5'-nucleotidase (syn. UDP-sugar hydrolase), C-terminal domain"/>
    <property type="match status" value="1"/>
</dbReference>
<dbReference type="EMBL" id="CP045652">
    <property type="protein sequence ID" value="QGA26059.1"/>
    <property type="molecule type" value="Genomic_DNA"/>
</dbReference>
<dbReference type="AlphaFoldDB" id="A0A5Q0QA85"/>
<feature type="chain" id="PRO_5024992991" description="5'-Nucleotidase C-terminal domain-containing protein" evidence="1">
    <location>
        <begin position="31"/>
        <end position="254"/>
    </location>
</feature>
<dbReference type="GO" id="GO:0009166">
    <property type="term" value="P:nucleotide catabolic process"/>
    <property type="evidence" value="ECO:0007669"/>
    <property type="project" value="InterPro"/>
</dbReference>
<evidence type="ECO:0000313" key="4">
    <source>
        <dbReference type="Proteomes" id="UP000326921"/>
    </source>
</evidence>
<dbReference type="RefSeq" id="WP_153510542.1">
    <property type="nucleotide sequence ID" value="NZ_CP045652.1"/>
</dbReference>
<dbReference type="GO" id="GO:0016787">
    <property type="term" value="F:hydrolase activity"/>
    <property type="evidence" value="ECO:0007669"/>
    <property type="project" value="InterPro"/>
</dbReference>
<keyword evidence="1" id="KW-0732">Signal</keyword>
<dbReference type="KEGG" id="sphe:GFH32_06880"/>
<dbReference type="InterPro" id="IPR006179">
    <property type="entry name" value="5_nucleotidase/apyrase"/>
</dbReference>
<dbReference type="PROSITE" id="PS51257">
    <property type="entry name" value="PROKAR_LIPOPROTEIN"/>
    <property type="match status" value="1"/>
</dbReference>
<gene>
    <name evidence="3" type="ORF">GFH32_06880</name>
</gene>
<protein>
    <recommendedName>
        <fullName evidence="2">5'-Nucleotidase C-terminal domain-containing protein</fullName>
    </recommendedName>
</protein>
<sequence>MRVLNLRSFNLLLISTLLLLASCKTSYYQASVSNKQMLAIDQTIAEDTSISNYIEPYKIQLDQAMNRVIGTAPENMIHNRNLPETNLSNFFSDALLAIGENIDPEVSFSMATKDGIRSSIKQGDVTVRTVFELMPFENYITILTLKGTDVLRLADFIAKTNGQPVGNVKVKIQDKKLVEFKINNQVIDPNKTYKLVTYDFIANGGDHVEGLSNPIQSVTSSERVREALISHIEKLTKAGKKVESKLDGRVEIIK</sequence>
<dbReference type="PRINTS" id="PR01607">
    <property type="entry name" value="APYRASEFAMLY"/>
</dbReference>
<evidence type="ECO:0000259" key="2">
    <source>
        <dbReference type="Pfam" id="PF02872"/>
    </source>
</evidence>